<evidence type="ECO:0000313" key="2">
    <source>
        <dbReference type="EMBL" id="AQQ53961.1"/>
    </source>
</evidence>
<feature type="region of interest" description="Disordered" evidence="1">
    <location>
        <begin position="145"/>
        <end position="179"/>
    </location>
</feature>
<dbReference type="KEGG" id="pmar:B0X71_13230"/>
<keyword evidence="3" id="KW-1185">Reference proteome</keyword>
<protein>
    <submittedName>
        <fullName evidence="2">Uncharacterized protein</fullName>
    </submittedName>
</protein>
<dbReference type="RefSeq" id="WP_077589859.1">
    <property type="nucleotide sequence ID" value="NZ_CP019640.1"/>
</dbReference>
<name>A0A1Q2L0K3_9BACL</name>
<reference evidence="2 3" key="1">
    <citation type="submission" date="2017-02" db="EMBL/GenBank/DDBJ databases">
        <title>The complete genomic sequence of a novel cold adapted crude oil-degrading bacterium Planococcus qaidamina Y42.</title>
        <authorList>
            <person name="Yang R."/>
        </authorList>
    </citation>
    <scope>NUCLEOTIDE SEQUENCE [LARGE SCALE GENOMIC DNA]</scope>
    <source>
        <strain evidence="2 3">Y42</strain>
    </source>
</reference>
<feature type="compositionally biased region" description="Polar residues" evidence="1">
    <location>
        <begin position="162"/>
        <end position="175"/>
    </location>
</feature>
<feature type="compositionally biased region" description="Basic and acidic residues" evidence="1">
    <location>
        <begin position="145"/>
        <end position="161"/>
    </location>
</feature>
<feature type="compositionally biased region" description="Basic and acidic residues" evidence="1">
    <location>
        <begin position="208"/>
        <end position="298"/>
    </location>
</feature>
<dbReference type="EMBL" id="CP019640">
    <property type="protein sequence ID" value="AQQ53961.1"/>
    <property type="molecule type" value="Genomic_DNA"/>
</dbReference>
<proteinExistence type="predicted"/>
<evidence type="ECO:0000313" key="3">
    <source>
        <dbReference type="Proteomes" id="UP000188184"/>
    </source>
</evidence>
<feature type="compositionally biased region" description="Basic and acidic residues" evidence="1">
    <location>
        <begin position="315"/>
        <end position="359"/>
    </location>
</feature>
<sequence length="367" mass="42234">MKSNERLVEVIYTPDELDRKVEELKLQGYNERDLHILASNESELIQHVSDGTERFKSFYTDRDLNEERFRELNLTETDQGKFKDGLNRGGAVIYADHGVPRRDRINDTGTTVGDKFDDGRVIAAGTNFEEDETSETDYTAERIVIDSTDNRTETRRAEDNTSRPTPEAEQTQNDSRYVDDRYIEGKHIKDDDGIHGRNTAYALFDRHEERGDDVRHPDARIIDKDVQKGERAAHKASNNEEEHGSPIHPSSSKDDIEPRSSARTNHEPGLLRETEQEADRHQDHPYEDRNDGVNRSDDEFSPGNDPNLGPAPFGRDSEEQHLAETKREKRVVTDKRERSDREDDLPDDGRNRRSIRNDDLPPSSRPF</sequence>
<gene>
    <name evidence="2" type="ORF">B0X71_13230</name>
</gene>
<evidence type="ECO:0000256" key="1">
    <source>
        <dbReference type="SAM" id="MobiDB-lite"/>
    </source>
</evidence>
<organism evidence="2 3">
    <name type="scientific">Planococcus lenghuensis</name>
    <dbReference type="NCBI Taxonomy" id="2213202"/>
    <lineage>
        <taxon>Bacteria</taxon>
        <taxon>Bacillati</taxon>
        <taxon>Bacillota</taxon>
        <taxon>Bacilli</taxon>
        <taxon>Bacillales</taxon>
        <taxon>Caryophanaceae</taxon>
        <taxon>Planococcus</taxon>
    </lineage>
</organism>
<dbReference type="Proteomes" id="UP000188184">
    <property type="component" value="Chromosome"/>
</dbReference>
<feature type="region of interest" description="Disordered" evidence="1">
    <location>
        <begin position="208"/>
        <end position="367"/>
    </location>
</feature>
<dbReference type="OrthoDB" id="2678178at2"/>
<dbReference type="AlphaFoldDB" id="A0A1Q2L0K3"/>
<accession>A0A1Q2L0K3</accession>